<evidence type="ECO:0000313" key="1">
    <source>
        <dbReference type="EMBL" id="SVE33970.1"/>
    </source>
</evidence>
<sequence>TQMALMRHLTALNESNLLSAEQKLWFNVPKNLEEFYDLENDPFELNNLIGEKKYSKEIENLRIQLDNWIDQINDPVNIPEKELVKMLTE</sequence>
<protein>
    <recommendedName>
        <fullName evidence="2">N-sulphoglucosamine sulphohydrolase C-terminal domain-containing protein</fullName>
    </recommendedName>
</protein>
<gene>
    <name evidence="1" type="ORF">METZ01_LOCUS486824</name>
</gene>
<dbReference type="AlphaFoldDB" id="A0A383CPL5"/>
<dbReference type="Gene3D" id="3.40.720.10">
    <property type="entry name" value="Alkaline Phosphatase, subunit A"/>
    <property type="match status" value="1"/>
</dbReference>
<dbReference type="EMBL" id="UINC01210492">
    <property type="protein sequence ID" value="SVE33970.1"/>
    <property type="molecule type" value="Genomic_DNA"/>
</dbReference>
<feature type="non-terminal residue" evidence="1">
    <location>
        <position position="1"/>
    </location>
</feature>
<dbReference type="InterPro" id="IPR017850">
    <property type="entry name" value="Alkaline_phosphatase_core_sf"/>
</dbReference>
<name>A0A383CPL5_9ZZZZ</name>
<reference evidence="1" key="1">
    <citation type="submission" date="2018-05" db="EMBL/GenBank/DDBJ databases">
        <authorList>
            <person name="Lanie J.A."/>
            <person name="Ng W.-L."/>
            <person name="Kazmierczak K.M."/>
            <person name="Andrzejewski T.M."/>
            <person name="Davidsen T.M."/>
            <person name="Wayne K.J."/>
            <person name="Tettelin H."/>
            <person name="Glass J.I."/>
            <person name="Rusch D."/>
            <person name="Podicherti R."/>
            <person name="Tsui H.-C.T."/>
            <person name="Winkler M.E."/>
        </authorList>
    </citation>
    <scope>NUCLEOTIDE SEQUENCE</scope>
</reference>
<dbReference type="SUPFAM" id="SSF53649">
    <property type="entry name" value="Alkaline phosphatase-like"/>
    <property type="match status" value="1"/>
</dbReference>
<accession>A0A383CPL5</accession>
<organism evidence="1">
    <name type="scientific">marine metagenome</name>
    <dbReference type="NCBI Taxonomy" id="408172"/>
    <lineage>
        <taxon>unclassified sequences</taxon>
        <taxon>metagenomes</taxon>
        <taxon>ecological metagenomes</taxon>
    </lineage>
</organism>
<proteinExistence type="predicted"/>
<evidence type="ECO:0008006" key="2">
    <source>
        <dbReference type="Google" id="ProtNLM"/>
    </source>
</evidence>